<name>A0ABD3BC89_9LAMI</name>
<feature type="region of interest" description="Disordered" evidence="1">
    <location>
        <begin position="38"/>
        <end position="67"/>
    </location>
</feature>
<dbReference type="AlphaFoldDB" id="A0ABD3BC89"/>
<protein>
    <submittedName>
        <fullName evidence="3">Uncharacterized protein</fullName>
    </submittedName>
</protein>
<keyword evidence="4" id="KW-1185">Reference proteome</keyword>
<gene>
    <name evidence="3" type="ORF">CASFOL_041563</name>
</gene>
<keyword evidence="2" id="KW-0812">Transmembrane</keyword>
<evidence type="ECO:0000313" key="3">
    <source>
        <dbReference type="EMBL" id="KAL3614477.1"/>
    </source>
</evidence>
<evidence type="ECO:0000256" key="1">
    <source>
        <dbReference type="SAM" id="MobiDB-lite"/>
    </source>
</evidence>
<evidence type="ECO:0000256" key="2">
    <source>
        <dbReference type="SAM" id="Phobius"/>
    </source>
</evidence>
<feature type="compositionally biased region" description="Low complexity" evidence="1">
    <location>
        <begin position="38"/>
        <end position="59"/>
    </location>
</feature>
<organism evidence="3 4">
    <name type="scientific">Castilleja foliolosa</name>
    <dbReference type="NCBI Taxonomy" id="1961234"/>
    <lineage>
        <taxon>Eukaryota</taxon>
        <taxon>Viridiplantae</taxon>
        <taxon>Streptophyta</taxon>
        <taxon>Embryophyta</taxon>
        <taxon>Tracheophyta</taxon>
        <taxon>Spermatophyta</taxon>
        <taxon>Magnoliopsida</taxon>
        <taxon>eudicotyledons</taxon>
        <taxon>Gunneridae</taxon>
        <taxon>Pentapetalae</taxon>
        <taxon>asterids</taxon>
        <taxon>lamiids</taxon>
        <taxon>Lamiales</taxon>
        <taxon>Orobanchaceae</taxon>
        <taxon>Pedicularideae</taxon>
        <taxon>Castillejinae</taxon>
        <taxon>Castilleja</taxon>
    </lineage>
</organism>
<comment type="caution">
    <text evidence="3">The sequence shown here is derived from an EMBL/GenBank/DDBJ whole genome shotgun (WGS) entry which is preliminary data.</text>
</comment>
<keyword evidence="2" id="KW-1133">Transmembrane helix</keyword>
<sequence>MVLIGVLRYFVSKLMRSNQVPDQKIVKEGIVSGYQGAPQPGYGYQGQPQPGYGYAPPGQHQKPKKNKMGGMGAGLGLGLGAGLLGGMLVGEMVGDADGYDDAMGGGDFDF</sequence>
<keyword evidence="2" id="KW-0472">Membrane</keyword>
<dbReference type="Proteomes" id="UP001632038">
    <property type="component" value="Unassembled WGS sequence"/>
</dbReference>
<feature type="transmembrane region" description="Helical" evidence="2">
    <location>
        <begin position="69"/>
        <end position="89"/>
    </location>
</feature>
<proteinExistence type="predicted"/>
<evidence type="ECO:0000313" key="4">
    <source>
        <dbReference type="Proteomes" id="UP001632038"/>
    </source>
</evidence>
<dbReference type="EMBL" id="JAVIJP010000105">
    <property type="protein sequence ID" value="KAL3614477.1"/>
    <property type="molecule type" value="Genomic_DNA"/>
</dbReference>
<reference evidence="4" key="1">
    <citation type="journal article" date="2024" name="IScience">
        <title>Strigolactones Initiate the Formation of Haustorium-like Structures in Castilleja.</title>
        <authorList>
            <person name="Buerger M."/>
            <person name="Peterson D."/>
            <person name="Chory J."/>
        </authorList>
    </citation>
    <scope>NUCLEOTIDE SEQUENCE [LARGE SCALE GENOMIC DNA]</scope>
</reference>
<accession>A0ABD3BC89</accession>